<accession>A0A8J2SJ41</accession>
<reference evidence="3" key="1">
    <citation type="submission" date="2021-11" db="EMBL/GenBank/DDBJ databases">
        <authorList>
            <consortium name="Genoscope - CEA"/>
            <person name="William W."/>
        </authorList>
    </citation>
    <scope>NUCLEOTIDE SEQUENCE</scope>
</reference>
<evidence type="ECO:0000313" key="4">
    <source>
        <dbReference type="Proteomes" id="UP000789595"/>
    </source>
</evidence>
<dbReference type="OrthoDB" id="124855at2759"/>
<dbReference type="EMBL" id="CAKKNE010000004">
    <property type="protein sequence ID" value="CAH0373178.1"/>
    <property type="molecule type" value="Genomic_DNA"/>
</dbReference>
<feature type="region of interest" description="Disordered" evidence="1">
    <location>
        <begin position="1"/>
        <end position="42"/>
    </location>
</feature>
<organism evidence="3 4">
    <name type="scientific">Pelagomonas calceolata</name>
    <dbReference type="NCBI Taxonomy" id="35677"/>
    <lineage>
        <taxon>Eukaryota</taxon>
        <taxon>Sar</taxon>
        <taxon>Stramenopiles</taxon>
        <taxon>Ochrophyta</taxon>
        <taxon>Pelagophyceae</taxon>
        <taxon>Pelagomonadales</taxon>
        <taxon>Pelagomonadaceae</taxon>
        <taxon>Pelagomonas</taxon>
    </lineage>
</organism>
<dbReference type="Gene3D" id="2.30.30.140">
    <property type="match status" value="1"/>
</dbReference>
<name>A0A8J2SJ41_9STRA</name>
<evidence type="ECO:0000256" key="1">
    <source>
        <dbReference type="SAM" id="MobiDB-lite"/>
    </source>
</evidence>
<comment type="caution">
    <text evidence="3">The sequence shown here is derived from an EMBL/GenBank/DDBJ whole genome shotgun (WGS) entry which is preliminary data.</text>
</comment>
<proteinExistence type="predicted"/>
<dbReference type="InterPro" id="IPR016197">
    <property type="entry name" value="Chromo-like_dom_sf"/>
</dbReference>
<dbReference type="InterPro" id="IPR001810">
    <property type="entry name" value="F-box_dom"/>
</dbReference>
<evidence type="ECO:0000313" key="3">
    <source>
        <dbReference type="EMBL" id="CAH0373178.1"/>
    </source>
</evidence>
<dbReference type="Pfam" id="PF12937">
    <property type="entry name" value="F-box-like"/>
    <property type="match status" value="1"/>
</dbReference>
<gene>
    <name evidence="3" type="ORF">PECAL_4P03580</name>
</gene>
<dbReference type="Gene3D" id="1.20.1280.50">
    <property type="match status" value="1"/>
</dbReference>
<feature type="domain" description="F-box" evidence="2">
    <location>
        <begin position="87"/>
        <end position="130"/>
    </location>
</feature>
<dbReference type="SUPFAM" id="SSF54160">
    <property type="entry name" value="Chromo domain-like"/>
    <property type="match status" value="1"/>
</dbReference>
<keyword evidence="4" id="KW-1185">Reference proteome</keyword>
<feature type="compositionally biased region" description="Pro residues" evidence="1">
    <location>
        <begin position="30"/>
        <end position="40"/>
    </location>
</feature>
<dbReference type="InterPro" id="IPR036047">
    <property type="entry name" value="F-box-like_dom_sf"/>
</dbReference>
<protein>
    <recommendedName>
        <fullName evidence="2">F-box domain-containing protein</fullName>
    </recommendedName>
</protein>
<sequence>MRDAAARDRTRRSPYDLQRPTGLPTKEMRPPPPSRPPPRCPTECRGRFNELDRLTPPRLGRSSLSVLPATPRKLFEEEAPPVVVSNTLPRDTMLLCLSFLDVTAHTTLSTVSRDWLSLSSEDALWRDHYLNRFSGGSDEGDGETSADEYEDYKQEYKQRLEDPHVGDDVEVAWRGKFRLESLEIYRGTAWWVAVVVDKVALDAASGSPGRGRKIHAAKAWYKVTFPGWEGRWDEWVSRDRLRWRAKNTQEADALKPRDFVEVWCGSQNVPGAWLEASVQKIRGDAVEVGRVLSTGSLWVDRSRVRRARSSSSRKVKPVGLLARGWRVVTYPFRAFRRRVGA</sequence>
<evidence type="ECO:0000259" key="2">
    <source>
        <dbReference type="Pfam" id="PF12937"/>
    </source>
</evidence>
<dbReference type="AlphaFoldDB" id="A0A8J2SJ41"/>
<dbReference type="Proteomes" id="UP000789595">
    <property type="component" value="Unassembled WGS sequence"/>
</dbReference>
<feature type="compositionally biased region" description="Basic and acidic residues" evidence="1">
    <location>
        <begin position="1"/>
        <end position="14"/>
    </location>
</feature>
<dbReference type="SUPFAM" id="SSF81383">
    <property type="entry name" value="F-box domain"/>
    <property type="match status" value="1"/>
</dbReference>